<evidence type="ECO:0000256" key="2">
    <source>
        <dbReference type="ARBA" id="ARBA00023015"/>
    </source>
</evidence>
<evidence type="ECO:0000259" key="5">
    <source>
        <dbReference type="PROSITE" id="PS50931"/>
    </source>
</evidence>
<dbReference type="Gene3D" id="3.40.190.290">
    <property type="match status" value="1"/>
</dbReference>
<dbReference type="InterPro" id="IPR000847">
    <property type="entry name" value="LysR_HTH_N"/>
</dbReference>
<dbReference type="GO" id="GO:0000976">
    <property type="term" value="F:transcription cis-regulatory region binding"/>
    <property type="evidence" value="ECO:0007669"/>
    <property type="project" value="TreeGrafter"/>
</dbReference>
<dbReference type="FunFam" id="1.10.10.10:FF:000001">
    <property type="entry name" value="LysR family transcriptional regulator"/>
    <property type="match status" value="1"/>
</dbReference>
<keyword evidence="4" id="KW-0804">Transcription</keyword>
<sequence length="298" mass="32634">MTFEQLRVFVVVAERLHVTRAAEALNLTQSAVSVSIAKLEEQSDVKLFHRIGRGIELSEAGKIFLEEARQILARMDSARVVLQDLAREPRGRLRVYSSQTVASYWLPPRLVGLHEAFPEIDIQVTVGNTAQVAAAVGEGRADVGLVEGEVGDSTLHQQVIGQDHLVIWVRQDHPWAGCRRVEPADYDKSRWILRERGSGTRAEFERHLAQTGVALEDLTVSFELPSNEAILGAIAAGGHATALSDLALTHAPSLATVRMDGGARRFSALTHPSRHRTRAMAALFEVLGCPLQNSHQPA</sequence>
<dbReference type="Pfam" id="PF03466">
    <property type="entry name" value="LysR_substrate"/>
    <property type="match status" value="1"/>
</dbReference>
<gene>
    <name evidence="6" type="ORF">CVM52_06480</name>
</gene>
<dbReference type="EMBL" id="PGTB01000013">
    <property type="protein sequence ID" value="PJE37513.1"/>
    <property type="molecule type" value="Genomic_DNA"/>
</dbReference>
<dbReference type="PRINTS" id="PR00039">
    <property type="entry name" value="HTHLYSR"/>
</dbReference>
<evidence type="ECO:0000313" key="7">
    <source>
        <dbReference type="Proteomes" id="UP000231553"/>
    </source>
</evidence>
<protein>
    <submittedName>
        <fullName evidence="6">LysR family transcriptional regulator</fullName>
    </submittedName>
</protein>
<evidence type="ECO:0000313" key="6">
    <source>
        <dbReference type="EMBL" id="PJE37513.1"/>
    </source>
</evidence>
<accession>A0A2M8J414</accession>
<organism evidence="6 7">
    <name type="scientific">Pseudooceanicola lipolyticus</name>
    <dbReference type="NCBI Taxonomy" id="2029104"/>
    <lineage>
        <taxon>Bacteria</taxon>
        <taxon>Pseudomonadati</taxon>
        <taxon>Pseudomonadota</taxon>
        <taxon>Alphaproteobacteria</taxon>
        <taxon>Rhodobacterales</taxon>
        <taxon>Paracoccaceae</taxon>
        <taxon>Pseudooceanicola</taxon>
    </lineage>
</organism>
<dbReference type="Proteomes" id="UP000231553">
    <property type="component" value="Unassembled WGS sequence"/>
</dbReference>
<comment type="similarity">
    <text evidence="1">Belongs to the LysR transcriptional regulatory family.</text>
</comment>
<name>A0A2M8J414_9RHOB</name>
<dbReference type="GO" id="GO:0003700">
    <property type="term" value="F:DNA-binding transcription factor activity"/>
    <property type="evidence" value="ECO:0007669"/>
    <property type="project" value="InterPro"/>
</dbReference>
<dbReference type="PANTHER" id="PTHR30126">
    <property type="entry name" value="HTH-TYPE TRANSCRIPTIONAL REGULATOR"/>
    <property type="match status" value="1"/>
</dbReference>
<dbReference type="PANTHER" id="PTHR30126:SF39">
    <property type="entry name" value="HTH-TYPE TRANSCRIPTIONAL REGULATOR CYSL"/>
    <property type="match status" value="1"/>
</dbReference>
<dbReference type="Gene3D" id="1.10.10.10">
    <property type="entry name" value="Winged helix-like DNA-binding domain superfamily/Winged helix DNA-binding domain"/>
    <property type="match status" value="1"/>
</dbReference>
<evidence type="ECO:0000256" key="4">
    <source>
        <dbReference type="ARBA" id="ARBA00023163"/>
    </source>
</evidence>
<comment type="caution">
    <text evidence="6">The sequence shown here is derived from an EMBL/GenBank/DDBJ whole genome shotgun (WGS) entry which is preliminary data.</text>
</comment>
<keyword evidence="7" id="KW-1185">Reference proteome</keyword>
<dbReference type="InterPro" id="IPR036388">
    <property type="entry name" value="WH-like_DNA-bd_sf"/>
</dbReference>
<feature type="domain" description="HTH lysR-type" evidence="5">
    <location>
        <begin position="1"/>
        <end position="58"/>
    </location>
</feature>
<dbReference type="RefSeq" id="WP_100161695.1">
    <property type="nucleotide sequence ID" value="NZ_PGTB01000013.1"/>
</dbReference>
<dbReference type="AlphaFoldDB" id="A0A2M8J414"/>
<evidence type="ECO:0000256" key="1">
    <source>
        <dbReference type="ARBA" id="ARBA00009437"/>
    </source>
</evidence>
<dbReference type="OrthoDB" id="9803735at2"/>
<keyword evidence="3" id="KW-0238">DNA-binding</keyword>
<dbReference type="Pfam" id="PF00126">
    <property type="entry name" value="HTH_1"/>
    <property type="match status" value="1"/>
</dbReference>
<evidence type="ECO:0000256" key="3">
    <source>
        <dbReference type="ARBA" id="ARBA00023125"/>
    </source>
</evidence>
<dbReference type="SUPFAM" id="SSF53850">
    <property type="entry name" value="Periplasmic binding protein-like II"/>
    <property type="match status" value="1"/>
</dbReference>
<proteinExistence type="inferred from homology"/>
<dbReference type="InterPro" id="IPR036390">
    <property type="entry name" value="WH_DNA-bd_sf"/>
</dbReference>
<dbReference type="InterPro" id="IPR005119">
    <property type="entry name" value="LysR_subst-bd"/>
</dbReference>
<dbReference type="PROSITE" id="PS50931">
    <property type="entry name" value="HTH_LYSR"/>
    <property type="match status" value="1"/>
</dbReference>
<dbReference type="SUPFAM" id="SSF46785">
    <property type="entry name" value="Winged helix' DNA-binding domain"/>
    <property type="match status" value="1"/>
</dbReference>
<keyword evidence="2" id="KW-0805">Transcription regulation</keyword>
<reference evidence="6 7" key="1">
    <citation type="journal article" date="2018" name="Int. J. Syst. Evol. Microbiol.">
        <title>Pseudooceanicola lipolyticus sp. nov., a marine alphaproteobacterium, reclassification of Oceanicola flagellatus as Pseudooceanicola flagellatus comb. nov. and emended description of the genus Pseudooceanicola.</title>
        <authorList>
            <person name="Huang M.-M."/>
            <person name="Guo L.-L."/>
            <person name="Wu Y.-H."/>
            <person name="Lai Q.-L."/>
            <person name="Shao Z.-Z."/>
            <person name="Wang C.-S."/>
            <person name="Wu M."/>
            <person name="Xu X.-W."/>
        </authorList>
    </citation>
    <scope>NUCLEOTIDE SEQUENCE [LARGE SCALE GENOMIC DNA]</scope>
    <source>
        <strain evidence="6 7">157</strain>
    </source>
</reference>